<sequence length="105" mass="11737">MSAVTEFVVELVRAANEVEKLGNFERQRLFERAVTTIRDMRETIGIPSLQADADKIVDLQVMVAARGVQATSLQEVREALLTAAGMIRDLHIILDTGTEIEVRRE</sequence>
<dbReference type="AlphaFoldDB" id="A0A7W9Z0A7"/>
<evidence type="ECO:0000313" key="1">
    <source>
        <dbReference type="EMBL" id="MBB6181674.1"/>
    </source>
</evidence>
<organism evidence="1 2">
    <name type="scientific">Pseudorhizobium flavum</name>
    <dbReference type="NCBI Taxonomy" id="1335061"/>
    <lineage>
        <taxon>Bacteria</taxon>
        <taxon>Pseudomonadati</taxon>
        <taxon>Pseudomonadota</taxon>
        <taxon>Alphaproteobacteria</taxon>
        <taxon>Hyphomicrobiales</taxon>
        <taxon>Rhizobiaceae</taxon>
        <taxon>Rhizobium/Agrobacterium group</taxon>
        <taxon>Pseudorhizobium</taxon>
    </lineage>
</organism>
<gene>
    <name evidence="1" type="ORF">HNQ75_003662</name>
</gene>
<reference evidence="1 2" key="1">
    <citation type="submission" date="2020-08" db="EMBL/GenBank/DDBJ databases">
        <title>Genomic Encyclopedia of Type Strains, Phase IV (KMG-IV): sequencing the most valuable type-strain genomes for metagenomic binning, comparative biology and taxonomic classification.</title>
        <authorList>
            <person name="Goeker M."/>
        </authorList>
    </citation>
    <scope>NUCLEOTIDE SEQUENCE [LARGE SCALE GENOMIC DNA]</scope>
    <source>
        <strain evidence="1 2">DSM 102134</strain>
    </source>
</reference>
<accession>A0A7W9Z0A7</accession>
<name>A0A7W9Z0A7_9HYPH</name>
<dbReference type="EMBL" id="JACHEJ010000011">
    <property type="protein sequence ID" value="MBB6181674.1"/>
    <property type="molecule type" value="Genomic_DNA"/>
</dbReference>
<protein>
    <submittedName>
        <fullName evidence="1">Uncharacterized protein</fullName>
    </submittedName>
</protein>
<keyword evidence="2" id="KW-1185">Reference proteome</keyword>
<evidence type="ECO:0000313" key="2">
    <source>
        <dbReference type="Proteomes" id="UP000535501"/>
    </source>
</evidence>
<dbReference type="Proteomes" id="UP000535501">
    <property type="component" value="Unassembled WGS sequence"/>
</dbReference>
<proteinExistence type="predicted"/>
<dbReference type="RefSeq" id="WP_077546234.1">
    <property type="nucleotide sequence ID" value="NZ_JACHEJ010000011.1"/>
</dbReference>
<comment type="caution">
    <text evidence="1">The sequence shown here is derived from an EMBL/GenBank/DDBJ whole genome shotgun (WGS) entry which is preliminary data.</text>
</comment>